<dbReference type="AlphaFoldDB" id="A0A506Y4U2"/>
<gene>
    <name evidence="11" type="ORF">FJ657_11645</name>
</gene>
<dbReference type="EMBL" id="VHQG01000002">
    <property type="protein sequence ID" value="TPW76417.1"/>
    <property type="molecule type" value="Genomic_DNA"/>
</dbReference>
<organism evidence="11 12">
    <name type="scientific">Schumannella soli</name>
    <dbReference type="NCBI Taxonomy" id="2590779"/>
    <lineage>
        <taxon>Bacteria</taxon>
        <taxon>Bacillati</taxon>
        <taxon>Actinomycetota</taxon>
        <taxon>Actinomycetes</taxon>
        <taxon>Micrococcales</taxon>
        <taxon>Microbacteriaceae</taxon>
        <taxon>Schumannella</taxon>
    </lineage>
</organism>
<dbReference type="Gene3D" id="3.10.170.10">
    <property type="match status" value="1"/>
</dbReference>
<sequence length="362" mass="38310">MVTGIVPPFLLSRIAEAESARLAVAPRAARRTLALTDTTGRRRAAITFSVDGDDLVAELTDQPDRTIADAQGSELLPGTVVRKEGDEPSGDVAVDEAYDGLGATFDLFSQVYRRNSIDGAGLPLDASVHYGENYDNAFWNGERMVFGDGDGEVFGRFTASVSVIGHELTHGVTEATLGLEYQGQAGALNESISDVFGVLVEQHGKGQSVAEASWLIGEGLFTPEVEGAALRSMKSPGTAYDDDVLGKDPQPAHMDDYVETQEDNGGVHINSGIPNRAFYLVAEKLGGHAWERAGQIWFDTLAAKGARDRVPTDADFARFAAATVSAAAARYGESSPEVDAVRAGWAGVGVMTDDAGRKSAGR</sequence>
<keyword evidence="2 8" id="KW-0645">Protease</keyword>
<name>A0A506Y4U2_9MICO</name>
<dbReference type="Proteomes" id="UP000316252">
    <property type="component" value="Unassembled WGS sequence"/>
</dbReference>
<proteinExistence type="inferred from homology"/>
<evidence type="ECO:0000256" key="4">
    <source>
        <dbReference type="ARBA" id="ARBA00022801"/>
    </source>
</evidence>
<feature type="domain" description="Peptidase M4 C-terminal" evidence="10">
    <location>
        <begin position="178"/>
        <end position="350"/>
    </location>
</feature>
<evidence type="ECO:0000313" key="12">
    <source>
        <dbReference type="Proteomes" id="UP000316252"/>
    </source>
</evidence>
<evidence type="ECO:0000256" key="3">
    <source>
        <dbReference type="ARBA" id="ARBA00022723"/>
    </source>
</evidence>
<keyword evidence="8" id="KW-0964">Secreted</keyword>
<feature type="domain" description="Peptidase M4" evidence="9">
    <location>
        <begin position="69"/>
        <end position="174"/>
    </location>
</feature>
<dbReference type="GO" id="GO:0006508">
    <property type="term" value="P:proteolysis"/>
    <property type="evidence" value="ECO:0007669"/>
    <property type="project" value="UniProtKB-KW"/>
</dbReference>
<dbReference type="CDD" id="cd09597">
    <property type="entry name" value="M4_TLP"/>
    <property type="match status" value="1"/>
</dbReference>
<keyword evidence="3" id="KW-0479">Metal-binding</keyword>
<keyword evidence="4 8" id="KW-0378">Hydrolase</keyword>
<comment type="function">
    <text evidence="8">Extracellular zinc metalloprotease.</text>
</comment>
<feature type="active site" description="Proton donor" evidence="7">
    <location>
        <position position="268"/>
    </location>
</feature>
<dbReference type="Pfam" id="PF01447">
    <property type="entry name" value="Peptidase_M4"/>
    <property type="match status" value="1"/>
</dbReference>
<comment type="similarity">
    <text evidence="1 8">Belongs to the peptidase M4 family.</text>
</comment>
<dbReference type="PRINTS" id="PR00730">
    <property type="entry name" value="THERMOLYSIN"/>
</dbReference>
<comment type="caution">
    <text evidence="11">The sequence shown here is derived from an EMBL/GenBank/DDBJ whole genome shotgun (WGS) entry which is preliminary data.</text>
</comment>
<protein>
    <recommendedName>
        <fullName evidence="8">Neutral metalloproteinase</fullName>
        <ecNumber evidence="8">3.4.24.-</ecNumber>
    </recommendedName>
</protein>
<dbReference type="OrthoDB" id="291295at2"/>
<dbReference type="GO" id="GO:0005576">
    <property type="term" value="C:extracellular region"/>
    <property type="evidence" value="ECO:0007669"/>
    <property type="project" value="UniProtKB-SubCell"/>
</dbReference>
<dbReference type="GO" id="GO:0004222">
    <property type="term" value="F:metalloendopeptidase activity"/>
    <property type="evidence" value="ECO:0007669"/>
    <property type="project" value="UniProtKB-UniRule"/>
</dbReference>
<dbReference type="Gene3D" id="1.10.390.10">
    <property type="entry name" value="Neutral Protease Domain 2"/>
    <property type="match status" value="1"/>
</dbReference>
<dbReference type="InterPro" id="IPR023612">
    <property type="entry name" value="Peptidase_M4"/>
</dbReference>
<accession>A0A506Y4U2</accession>
<comment type="subcellular location">
    <subcellularLocation>
        <location evidence="8">Secreted</location>
    </subcellularLocation>
</comment>
<evidence type="ECO:0000256" key="8">
    <source>
        <dbReference type="RuleBase" id="RU366073"/>
    </source>
</evidence>
<comment type="cofactor">
    <cofactor evidence="8">
        <name>Zn(2+)</name>
        <dbReference type="ChEBI" id="CHEBI:29105"/>
    </cofactor>
</comment>
<keyword evidence="12" id="KW-1185">Reference proteome</keyword>
<keyword evidence="5 8" id="KW-0862">Zinc</keyword>
<evidence type="ECO:0000313" key="11">
    <source>
        <dbReference type="EMBL" id="TPW76417.1"/>
    </source>
</evidence>
<dbReference type="InterPro" id="IPR001570">
    <property type="entry name" value="Peptidase_M4_C_domain"/>
</dbReference>
<dbReference type="PANTHER" id="PTHR43579:SF1">
    <property type="entry name" value="NEUTRAL METALLOPROTEINASE"/>
    <property type="match status" value="1"/>
</dbReference>
<dbReference type="EC" id="3.4.24.-" evidence="8"/>
<dbReference type="SUPFAM" id="SSF55486">
    <property type="entry name" value="Metalloproteases ('zincins'), catalytic domain"/>
    <property type="match status" value="1"/>
</dbReference>
<evidence type="ECO:0000256" key="1">
    <source>
        <dbReference type="ARBA" id="ARBA00009388"/>
    </source>
</evidence>
<feature type="active site" evidence="7">
    <location>
        <position position="167"/>
    </location>
</feature>
<evidence type="ECO:0000256" key="2">
    <source>
        <dbReference type="ARBA" id="ARBA00022670"/>
    </source>
</evidence>
<dbReference type="Pfam" id="PF02868">
    <property type="entry name" value="Peptidase_M4_C"/>
    <property type="match status" value="1"/>
</dbReference>
<dbReference type="InterPro" id="IPR013856">
    <property type="entry name" value="Peptidase_M4_domain"/>
</dbReference>
<reference evidence="11 12" key="1">
    <citation type="submission" date="2019-06" db="EMBL/GenBank/DDBJ databases">
        <authorList>
            <person name="Li F."/>
        </authorList>
    </citation>
    <scope>NUCLEOTIDE SEQUENCE [LARGE SCALE GENOMIC DNA]</scope>
    <source>
        <strain evidence="11 12">10F1D-1</strain>
    </source>
</reference>
<evidence type="ECO:0000259" key="10">
    <source>
        <dbReference type="Pfam" id="PF02868"/>
    </source>
</evidence>
<evidence type="ECO:0000256" key="7">
    <source>
        <dbReference type="PIRSR" id="PIRSR623612-1"/>
    </source>
</evidence>
<keyword evidence="6 8" id="KW-0482">Metalloprotease</keyword>
<dbReference type="InterPro" id="IPR027268">
    <property type="entry name" value="Peptidase_M4/M1_CTD_sf"/>
</dbReference>
<dbReference type="PANTHER" id="PTHR43579">
    <property type="match status" value="1"/>
</dbReference>
<evidence type="ECO:0000256" key="5">
    <source>
        <dbReference type="ARBA" id="ARBA00022833"/>
    </source>
</evidence>
<dbReference type="GO" id="GO:0046872">
    <property type="term" value="F:metal ion binding"/>
    <property type="evidence" value="ECO:0007669"/>
    <property type="project" value="UniProtKB-UniRule"/>
</dbReference>
<evidence type="ECO:0000259" key="9">
    <source>
        <dbReference type="Pfam" id="PF01447"/>
    </source>
</evidence>
<evidence type="ECO:0000256" key="6">
    <source>
        <dbReference type="ARBA" id="ARBA00023049"/>
    </source>
</evidence>
<dbReference type="InterPro" id="IPR052759">
    <property type="entry name" value="Metalloprotease_M4"/>
</dbReference>
<dbReference type="RefSeq" id="WP_141163773.1">
    <property type="nucleotide sequence ID" value="NZ_VHQG01000002.1"/>
</dbReference>